<dbReference type="SMART" id="SM00642">
    <property type="entry name" value="Aamy"/>
    <property type="match status" value="1"/>
</dbReference>
<dbReference type="AlphaFoldDB" id="A0A9D9J3G2"/>
<dbReference type="PANTHER" id="PTHR10357:SF179">
    <property type="entry name" value="NEUTRAL AND BASIC AMINO ACID TRANSPORT PROTEIN RBAT"/>
    <property type="match status" value="1"/>
</dbReference>
<dbReference type="CDD" id="cd14948">
    <property type="entry name" value="BACON"/>
    <property type="match status" value="1"/>
</dbReference>
<dbReference type="GO" id="GO:0009313">
    <property type="term" value="P:oligosaccharide catabolic process"/>
    <property type="evidence" value="ECO:0007669"/>
    <property type="project" value="TreeGrafter"/>
</dbReference>
<protein>
    <submittedName>
        <fullName evidence="2">Alpha-amylase</fullName>
    </submittedName>
</protein>
<name>A0A9D9J3G2_9BACT</name>
<dbReference type="Gene3D" id="3.20.20.80">
    <property type="entry name" value="Glycosidases"/>
    <property type="match status" value="1"/>
</dbReference>
<dbReference type="Gene3D" id="2.60.40.10">
    <property type="entry name" value="Immunoglobulins"/>
    <property type="match status" value="2"/>
</dbReference>
<dbReference type="Proteomes" id="UP000823750">
    <property type="component" value="Unassembled WGS sequence"/>
</dbReference>
<evidence type="ECO:0000313" key="2">
    <source>
        <dbReference type="EMBL" id="MBO8486413.1"/>
    </source>
</evidence>
<proteinExistence type="predicted"/>
<comment type="caution">
    <text evidence="2">The sequence shown here is derived from an EMBL/GenBank/DDBJ whole genome shotgun (WGS) entry which is preliminary data.</text>
</comment>
<dbReference type="SUPFAM" id="SSF51445">
    <property type="entry name" value="(Trans)glycosidases"/>
    <property type="match status" value="1"/>
</dbReference>
<dbReference type="CDD" id="cd11350">
    <property type="entry name" value="AmyAc_4"/>
    <property type="match status" value="1"/>
</dbReference>
<dbReference type="Pfam" id="PF00128">
    <property type="entry name" value="Alpha-amylase"/>
    <property type="match status" value="1"/>
</dbReference>
<dbReference type="Pfam" id="PF13004">
    <property type="entry name" value="BACON"/>
    <property type="match status" value="1"/>
</dbReference>
<dbReference type="InterPro" id="IPR014756">
    <property type="entry name" value="Ig_E-set"/>
</dbReference>
<accession>A0A9D9J3G2</accession>
<feature type="domain" description="Glycosyl hydrolase family 13 catalytic" evidence="1">
    <location>
        <begin position="425"/>
        <end position="777"/>
    </location>
</feature>
<evidence type="ECO:0000259" key="1">
    <source>
        <dbReference type="SMART" id="SM00642"/>
    </source>
</evidence>
<organism evidence="2 3">
    <name type="scientific">Candidatus Cryptobacteroides excrementavium</name>
    <dbReference type="NCBI Taxonomy" id="2840759"/>
    <lineage>
        <taxon>Bacteria</taxon>
        <taxon>Pseudomonadati</taxon>
        <taxon>Bacteroidota</taxon>
        <taxon>Bacteroidia</taxon>
        <taxon>Bacteroidales</taxon>
        <taxon>Candidatus Cryptobacteroides</taxon>
    </lineage>
</organism>
<dbReference type="InterPro" id="IPR024361">
    <property type="entry name" value="BACON"/>
</dbReference>
<evidence type="ECO:0000313" key="3">
    <source>
        <dbReference type="Proteomes" id="UP000823750"/>
    </source>
</evidence>
<reference evidence="2" key="2">
    <citation type="journal article" date="2021" name="PeerJ">
        <title>Extensive microbial diversity within the chicken gut microbiome revealed by metagenomics and culture.</title>
        <authorList>
            <person name="Gilroy R."/>
            <person name="Ravi A."/>
            <person name="Getino M."/>
            <person name="Pursley I."/>
            <person name="Horton D.L."/>
            <person name="Alikhan N.F."/>
            <person name="Baker D."/>
            <person name="Gharbi K."/>
            <person name="Hall N."/>
            <person name="Watson M."/>
            <person name="Adriaenssens E.M."/>
            <person name="Foster-Nyarko E."/>
            <person name="Jarju S."/>
            <person name="Secka A."/>
            <person name="Antonio M."/>
            <person name="Oren A."/>
            <person name="Chaudhuri R.R."/>
            <person name="La Ragione R."/>
            <person name="Hildebrand F."/>
            <person name="Pallen M.J."/>
        </authorList>
    </citation>
    <scope>NUCLEOTIDE SEQUENCE</scope>
    <source>
        <strain evidence="2">B2-16538</strain>
    </source>
</reference>
<dbReference type="EMBL" id="JADILX010000125">
    <property type="protein sequence ID" value="MBO8486413.1"/>
    <property type="molecule type" value="Genomic_DNA"/>
</dbReference>
<dbReference type="PANTHER" id="PTHR10357">
    <property type="entry name" value="ALPHA-AMYLASE FAMILY MEMBER"/>
    <property type="match status" value="1"/>
</dbReference>
<dbReference type="InterPro" id="IPR017853">
    <property type="entry name" value="GH"/>
</dbReference>
<dbReference type="InterPro" id="IPR006047">
    <property type="entry name" value="GH13_cat_dom"/>
</dbReference>
<dbReference type="SUPFAM" id="SSF81296">
    <property type="entry name" value="E set domains"/>
    <property type="match status" value="1"/>
</dbReference>
<sequence>MKRYIIPIILTVCAIAMQGCTDMAEELPAGTLTVSRTTLWFDAEGGRQILELRTYAGSWTVSQDESSKEWCTLDKTEGTTSSSFYVETGGNPDQQREGVLTVSAPGCEPVKVRLVQNGEADEQMTLIPESPDADEPLTIIYKPVPDSPLYDYNGEVYIHAGVVEGDYWKFTPSSSDVNIEKCRMEKVGDNTWSLEMEPTVREWFGSGESEVTRLGLLIRSEDHGLSAFKKNYYIEVTDTKYALEHSAPVEEPVPDGCIYGINYGADGTSVTFVFAAYNRTWWNEPVGGKTTRSFDYCYLIGDFNGWLPSQEYAMKWDKEKGAWWYTLTGLDPTREYMFQYLIGKNDADAQKDGIATQMRLADPFTTIVYTQDDQYIPSSTYPGMPDYPSNTSGIVSAFCISPEEYVWQHDDDYEIKDENDMLIYELLLRDFSESGDLKGAMEHLEYLKELGVDAVELMPVQEFDSNDSWGYNPYSHFALDKTYGTREQYKEFIDACHGLGMAVFIDVVYNHMTGNATMTKLFWNPKTNNVSEENPWFNEIAPAGYKVFQDMNHGNRFVRDYVTRSLGYLITEYHVDGFRFDVSGSFNWTDDDPVGQRKEVFEYYYNSLVNTASDAGRPKPVVILEHWQGEDEEKYLADLGMHCWRNTNNAYRQCAMGYPDGGDLWNVWSGSNGMRHGGYVSYMESHDEERMQASILSYATAPFKEDVSERVKRNALAAAFCLTVPGPKMLWQFQELGYDVSINAGGRTSRKPVHWDYYDDPARRAVYGHYSDLMEFRHDNPEFFAGDSQFSWKVGYDNWTTGRFITCTSPDGSKSFVVAGNFDSQSRRLYVEVPSDGTWTNYQNPAETYAASAAGDRIAVELGQGEYILLTNFGYSVDNE</sequence>
<gene>
    <name evidence="2" type="ORF">IAB78_08330</name>
</gene>
<dbReference type="PROSITE" id="PS51257">
    <property type="entry name" value="PROKAR_LIPOPROTEIN"/>
    <property type="match status" value="1"/>
</dbReference>
<dbReference type="GO" id="GO:0004556">
    <property type="term" value="F:alpha-amylase activity"/>
    <property type="evidence" value="ECO:0007669"/>
    <property type="project" value="TreeGrafter"/>
</dbReference>
<reference evidence="2" key="1">
    <citation type="submission" date="2020-10" db="EMBL/GenBank/DDBJ databases">
        <authorList>
            <person name="Gilroy R."/>
        </authorList>
    </citation>
    <scope>NUCLEOTIDE SEQUENCE</scope>
    <source>
        <strain evidence="2">B2-16538</strain>
    </source>
</reference>
<dbReference type="InterPro" id="IPR013783">
    <property type="entry name" value="Ig-like_fold"/>
</dbReference>